<accession>A0ACD3SU10</accession>
<evidence type="ECO:0000313" key="2">
    <source>
        <dbReference type="Proteomes" id="UP000004277"/>
    </source>
</evidence>
<comment type="caution">
    <text evidence="1">The sequence shown here is derived from an EMBL/GenBank/DDBJ whole genome shotgun (WGS) entry which is preliminary data.</text>
</comment>
<proteinExistence type="predicted"/>
<sequence>MPGFFLRAGNVARATRHPFPDGRRSAECTFDRDRAHACPFSVGHVCGVSCTSNGVREAVLPGSAIWRGWCRRQKEKIMKAKAIASAAVASVVFGAAAQAGVLTGTATYRERIALPPDATFEVMLQDVSLADAPARVLGRSILDPAGQPPFHFGIAYQDKAIVPNHRYAVRAVVRHRGKLLFTTDTYVPAFEQGSKVAIQMVHAANPGEQGASTVADSPLRGTYWKLMQVNQAAVKTSGDLREPHLLFSTTEARLSGHGGCNGIGGSFDADSSTLRFKNMVGTMMACENMAQESAFLQALETVRRYRITGGQLELLNEGGAVVARLQAAAPR</sequence>
<keyword evidence="2" id="KW-1185">Reference proteome</keyword>
<gene>
    <name evidence="1" type="ORF">MW7_000610</name>
</gene>
<name>A0ACD3SU10_9BURK</name>
<protein>
    <submittedName>
        <fullName evidence="1">META domain-containing protein</fullName>
    </submittedName>
</protein>
<dbReference type="EMBL" id="AKCV02000004">
    <property type="protein sequence ID" value="TMS59686.1"/>
    <property type="molecule type" value="Genomic_DNA"/>
</dbReference>
<organism evidence="1 2">
    <name type="scientific">Imbroritus primus</name>
    <dbReference type="NCBI Taxonomy" id="3058603"/>
    <lineage>
        <taxon>Bacteria</taxon>
        <taxon>Pseudomonadati</taxon>
        <taxon>Pseudomonadota</taxon>
        <taxon>Betaproteobacteria</taxon>
        <taxon>Burkholderiales</taxon>
        <taxon>Burkholderiaceae</taxon>
        <taxon>Imbroritus</taxon>
    </lineage>
</organism>
<evidence type="ECO:0000313" key="1">
    <source>
        <dbReference type="EMBL" id="TMS59686.1"/>
    </source>
</evidence>
<dbReference type="Proteomes" id="UP000004277">
    <property type="component" value="Unassembled WGS sequence"/>
</dbReference>
<reference evidence="1" key="1">
    <citation type="submission" date="2019-05" db="EMBL/GenBank/DDBJ databases">
        <title>Revised genome assembly of Burkholderiaceae (previously Ralstonia) sp. PBA.</title>
        <authorList>
            <person name="Gan H.M."/>
        </authorList>
    </citation>
    <scope>NUCLEOTIDE SEQUENCE</scope>
    <source>
        <strain evidence="1">PBA</strain>
    </source>
</reference>